<dbReference type="Proteomes" id="UP000218327">
    <property type="component" value="Unassembled WGS sequence"/>
</dbReference>
<evidence type="ECO:0000313" key="2">
    <source>
        <dbReference type="Proteomes" id="UP000218327"/>
    </source>
</evidence>
<evidence type="ECO:0000313" key="1">
    <source>
        <dbReference type="EMBL" id="PCJ20775.1"/>
    </source>
</evidence>
<dbReference type="InterPro" id="IPR036890">
    <property type="entry name" value="HATPase_C_sf"/>
</dbReference>
<dbReference type="Gene3D" id="3.30.565.10">
    <property type="entry name" value="Histidine kinase-like ATPase, C-terminal domain"/>
    <property type="match status" value="1"/>
</dbReference>
<dbReference type="SUPFAM" id="SSF55874">
    <property type="entry name" value="ATPase domain of HSP90 chaperone/DNA topoisomerase II/histidine kinase"/>
    <property type="match status" value="1"/>
</dbReference>
<name>A0A2A5ANF8_9GAMM</name>
<accession>A0A2A5ANF8</accession>
<dbReference type="AlphaFoldDB" id="A0A2A5ANF8"/>
<reference evidence="2" key="1">
    <citation type="submission" date="2017-08" db="EMBL/GenBank/DDBJ databases">
        <title>A dynamic microbial community with high functional redundancy inhabits the cold, oxic subseafloor aquifer.</title>
        <authorList>
            <person name="Tully B.J."/>
            <person name="Wheat C.G."/>
            <person name="Glazer B.T."/>
            <person name="Huber J.A."/>
        </authorList>
    </citation>
    <scope>NUCLEOTIDE SEQUENCE [LARGE SCALE GENOMIC DNA]</scope>
</reference>
<dbReference type="EMBL" id="NVVJ01000078">
    <property type="protein sequence ID" value="PCJ20775.1"/>
    <property type="molecule type" value="Genomic_DNA"/>
</dbReference>
<sequence>MGRMNKREPKFRNLNVIINVTGMSPLLLDFLPSRKSTSNRLRLNLSHVKKVDSIGLSVLLGVLFVGKRPSDEFVIDLVPSKTESVNEKLNMLEISPLLAMLNSRTGPAGHSKDLFRTEFSNNQTGTCPSSTPSCQKNFEKVHLFIPHAHANRQEALIAFSNQLKSTFQLDSPRSFNHEHMITILIELAKNTLDHSNGIGILGIRIHSGAMNNRKIRITYCDTGEGICLHVRKFLSSNNASALNISEQRLVKKGSAIDFLQKAFTAGFSSKGGNKTNYGMGLTLVTQGAFGCGFEVWLRDANSIIDLSGMKNSHTHTDMREASSATTAAKVLLFNFEKEIVNERQL</sequence>
<proteinExistence type="predicted"/>
<protein>
    <submittedName>
        <fullName evidence="1">Uncharacterized protein</fullName>
    </submittedName>
</protein>
<comment type="caution">
    <text evidence="1">The sequence shown here is derived from an EMBL/GenBank/DDBJ whole genome shotgun (WGS) entry which is preliminary data.</text>
</comment>
<organism evidence="1 2">
    <name type="scientific">SAR86 cluster bacterium</name>
    <dbReference type="NCBI Taxonomy" id="2030880"/>
    <lineage>
        <taxon>Bacteria</taxon>
        <taxon>Pseudomonadati</taxon>
        <taxon>Pseudomonadota</taxon>
        <taxon>Gammaproteobacteria</taxon>
        <taxon>SAR86 cluster</taxon>
    </lineage>
</organism>
<gene>
    <name evidence="1" type="ORF">COA96_15715</name>
</gene>